<sequence>MEPWWVALALAVVAELGGLAAVWLRLRSRERLRRHEAAARIAAARVVAGGGRVAEYHPDGTEKVVIEVRSIQ</sequence>
<reference evidence="2 3" key="1">
    <citation type="submission" date="2018-04" db="EMBL/GenBank/DDBJ databases">
        <title>Novel actinobacteria from marine sediment.</title>
        <authorList>
            <person name="Ng Z.Y."/>
            <person name="Tan G.Y.A."/>
        </authorList>
    </citation>
    <scope>NUCLEOTIDE SEQUENCE [LARGE SCALE GENOMIC DNA]</scope>
    <source>
        <strain evidence="2 3">TPS81</strain>
    </source>
</reference>
<keyword evidence="1" id="KW-0472">Membrane</keyword>
<dbReference type="AlphaFoldDB" id="A0A368T235"/>
<accession>A0A368T235</accession>
<evidence type="ECO:0000313" key="2">
    <source>
        <dbReference type="EMBL" id="RCV55127.1"/>
    </source>
</evidence>
<comment type="caution">
    <text evidence="2">The sequence shown here is derived from an EMBL/GenBank/DDBJ whole genome shotgun (WGS) entry which is preliminary data.</text>
</comment>
<keyword evidence="3" id="KW-1185">Reference proteome</keyword>
<feature type="transmembrane region" description="Helical" evidence="1">
    <location>
        <begin position="6"/>
        <end position="26"/>
    </location>
</feature>
<organism evidence="2 3">
    <name type="scientific">Marinitenerispora sediminis</name>
    <dbReference type="NCBI Taxonomy" id="1931232"/>
    <lineage>
        <taxon>Bacteria</taxon>
        <taxon>Bacillati</taxon>
        <taxon>Actinomycetota</taxon>
        <taxon>Actinomycetes</taxon>
        <taxon>Streptosporangiales</taxon>
        <taxon>Nocardiopsidaceae</taxon>
        <taxon>Marinitenerispora</taxon>
    </lineage>
</organism>
<gene>
    <name evidence="2" type="ORF">DEF24_18450</name>
</gene>
<keyword evidence="1" id="KW-1133">Transmembrane helix</keyword>
<evidence type="ECO:0000313" key="3">
    <source>
        <dbReference type="Proteomes" id="UP000253318"/>
    </source>
</evidence>
<protein>
    <submittedName>
        <fullName evidence="2">Uncharacterized protein</fullName>
    </submittedName>
</protein>
<evidence type="ECO:0000256" key="1">
    <source>
        <dbReference type="SAM" id="Phobius"/>
    </source>
</evidence>
<proteinExistence type="predicted"/>
<dbReference type="RefSeq" id="WP_114399774.1">
    <property type="nucleotide sequence ID" value="NZ_QEIM01000152.1"/>
</dbReference>
<name>A0A368T235_9ACTN</name>
<dbReference type="Proteomes" id="UP000253318">
    <property type="component" value="Unassembled WGS sequence"/>
</dbReference>
<dbReference type="EMBL" id="QEIN01000153">
    <property type="protein sequence ID" value="RCV55127.1"/>
    <property type="molecule type" value="Genomic_DNA"/>
</dbReference>
<keyword evidence="1" id="KW-0812">Transmembrane</keyword>